<organism evidence="1">
    <name type="scientific">viral metagenome</name>
    <dbReference type="NCBI Taxonomy" id="1070528"/>
    <lineage>
        <taxon>unclassified sequences</taxon>
        <taxon>metagenomes</taxon>
        <taxon>organismal metagenomes</taxon>
    </lineage>
</organism>
<proteinExistence type="predicted"/>
<sequence>MEKRIMELSKDEALEYAITGIEWLSRIIREDGSFMYLYDNRKYKLKKGYNHLRHSGCLWTMQETNLLELIPEIYESTLLKKIDIALNYLKSNHIIWTTDIRKDSQASAIAVMRGGRHSKAGGIALSALALFRSYTKENIRLAKELCDTILYIQNPDGDLKWHKFDFEALVPTNFISDFYDGECALALVEAYKITKLKKFLVGAEKLIRNRYDFREKTKHIRDHWMIQAIEKLPESWKYMNYANKIIKIIIYDPYDLYANDVFGSLACRTEAIMAWLSIVRKNNTVTSLDQVTAMRDTQSIKTEVLFALQRFLHEQKLGRINYGLSTGAFRQNLSSDLIRCDFAQHNISAFSRYATEDIN</sequence>
<name>A0A6M3IEV5_9ZZZZ</name>
<dbReference type="AlphaFoldDB" id="A0A6M3IEV5"/>
<protein>
    <submittedName>
        <fullName evidence="1">Uncharacterized protein</fullName>
    </submittedName>
</protein>
<gene>
    <name evidence="1" type="ORF">MM415B01966_0024</name>
</gene>
<reference evidence="1" key="1">
    <citation type="submission" date="2020-03" db="EMBL/GenBank/DDBJ databases">
        <title>The deep terrestrial virosphere.</title>
        <authorList>
            <person name="Holmfeldt K."/>
            <person name="Nilsson E."/>
            <person name="Simone D."/>
            <person name="Lopez-Fernandez M."/>
            <person name="Wu X."/>
            <person name="de Brujin I."/>
            <person name="Lundin D."/>
            <person name="Andersson A."/>
            <person name="Bertilsson S."/>
            <person name="Dopson M."/>
        </authorList>
    </citation>
    <scope>NUCLEOTIDE SEQUENCE</scope>
    <source>
        <strain evidence="1">MM415B01966</strain>
    </source>
</reference>
<dbReference type="EMBL" id="MT141190">
    <property type="protein sequence ID" value="QJA55945.1"/>
    <property type="molecule type" value="Genomic_DNA"/>
</dbReference>
<accession>A0A6M3IEV5</accession>
<evidence type="ECO:0000313" key="1">
    <source>
        <dbReference type="EMBL" id="QJA55945.1"/>
    </source>
</evidence>